<protein>
    <submittedName>
        <fullName evidence="1">Uncharacterized protein</fullName>
    </submittedName>
</protein>
<reference evidence="1" key="1">
    <citation type="journal article" date="2023" name="Science">
        <title>Genome structures resolve the early diversification of teleost fishes.</title>
        <authorList>
            <person name="Parey E."/>
            <person name="Louis A."/>
            <person name="Montfort J."/>
            <person name="Bouchez O."/>
            <person name="Roques C."/>
            <person name="Iampietro C."/>
            <person name="Lluch J."/>
            <person name="Castinel A."/>
            <person name="Donnadieu C."/>
            <person name="Desvignes T."/>
            <person name="Floi Bucao C."/>
            <person name="Jouanno E."/>
            <person name="Wen M."/>
            <person name="Mejri S."/>
            <person name="Dirks R."/>
            <person name="Jansen H."/>
            <person name="Henkel C."/>
            <person name="Chen W.J."/>
            <person name="Zahm M."/>
            <person name="Cabau C."/>
            <person name="Klopp C."/>
            <person name="Thompson A.W."/>
            <person name="Robinson-Rechavi M."/>
            <person name="Braasch I."/>
            <person name="Lecointre G."/>
            <person name="Bobe J."/>
            <person name="Postlethwait J.H."/>
            <person name="Berthelot C."/>
            <person name="Roest Crollius H."/>
            <person name="Guiguen Y."/>
        </authorList>
    </citation>
    <scope>NUCLEOTIDE SEQUENCE</scope>
    <source>
        <strain evidence="1">WJC10195</strain>
    </source>
</reference>
<name>A0A9Q1EJU6_SYNKA</name>
<evidence type="ECO:0000313" key="2">
    <source>
        <dbReference type="Proteomes" id="UP001152622"/>
    </source>
</evidence>
<dbReference type="EMBL" id="JAINUF010000016">
    <property type="protein sequence ID" value="KAJ8340137.1"/>
    <property type="molecule type" value="Genomic_DNA"/>
</dbReference>
<comment type="caution">
    <text evidence="1">The sequence shown here is derived from an EMBL/GenBank/DDBJ whole genome shotgun (WGS) entry which is preliminary data.</text>
</comment>
<keyword evidence="2" id="KW-1185">Reference proteome</keyword>
<proteinExistence type="predicted"/>
<dbReference type="Proteomes" id="UP001152622">
    <property type="component" value="Chromosome 16"/>
</dbReference>
<evidence type="ECO:0000313" key="1">
    <source>
        <dbReference type="EMBL" id="KAJ8340137.1"/>
    </source>
</evidence>
<accession>A0A9Q1EJU6</accession>
<organism evidence="1 2">
    <name type="scientific">Synaphobranchus kaupii</name>
    <name type="common">Kaup's arrowtooth eel</name>
    <dbReference type="NCBI Taxonomy" id="118154"/>
    <lineage>
        <taxon>Eukaryota</taxon>
        <taxon>Metazoa</taxon>
        <taxon>Chordata</taxon>
        <taxon>Craniata</taxon>
        <taxon>Vertebrata</taxon>
        <taxon>Euteleostomi</taxon>
        <taxon>Actinopterygii</taxon>
        <taxon>Neopterygii</taxon>
        <taxon>Teleostei</taxon>
        <taxon>Anguilliformes</taxon>
        <taxon>Synaphobranchidae</taxon>
        <taxon>Synaphobranchus</taxon>
    </lineage>
</organism>
<dbReference type="AlphaFoldDB" id="A0A9Q1EJU6"/>
<gene>
    <name evidence="1" type="ORF">SKAU_G00347700</name>
</gene>
<sequence length="181" mass="19805">MFPRLTRRRKAWRAARGRTAGTRRQGALFLPEEDMSKRLVSTLDSVRIYSSPSDPWHFIMAYADSTVAKGCHTHKTEMAVWHNLIPELAERAVTVNQRLGWAVQKPERSVAGSVGSLEPLAACGESGHVSRSLNRVQVGPREPLINCPEAPRLCQSNGLAFVLLGCPSGHSMAFVSGAITT</sequence>